<proteinExistence type="predicted"/>
<evidence type="ECO:0000313" key="2">
    <source>
        <dbReference type="Proteomes" id="UP000249819"/>
    </source>
</evidence>
<comment type="caution">
    <text evidence="1">The sequence shown here is derived from an EMBL/GenBank/DDBJ whole genome shotgun (WGS) entry which is preliminary data.</text>
</comment>
<sequence>MSDVNVIMDMPYILNPNSCKSLSHANLHRMMVTNVIRFPVKKGAIGVVNTT</sequence>
<name>A0A327VKU6_9BACT</name>
<evidence type="ECO:0000313" key="1">
    <source>
        <dbReference type="EMBL" id="RAJ73451.1"/>
    </source>
</evidence>
<accession>A0A327VKU6</accession>
<dbReference type="AlphaFoldDB" id="A0A327VKU6"/>
<keyword evidence="2" id="KW-1185">Reference proteome</keyword>
<gene>
    <name evidence="1" type="ORF">CLV59_1133</name>
</gene>
<organism evidence="1 2">
    <name type="scientific">Chitinophaga dinghuensis</name>
    <dbReference type="NCBI Taxonomy" id="1539050"/>
    <lineage>
        <taxon>Bacteria</taxon>
        <taxon>Pseudomonadati</taxon>
        <taxon>Bacteroidota</taxon>
        <taxon>Chitinophagia</taxon>
        <taxon>Chitinophagales</taxon>
        <taxon>Chitinophagaceae</taxon>
        <taxon>Chitinophaga</taxon>
    </lineage>
</organism>
<protein>
    <submittedName>
        <fullName evidence="1">Uncharacterized protein</fullName>
    </submittedName>
</protein>
<dbReference type="EMBL" id="QLMA01000013">
    <property type="protein sequence ID" value="RAJ73451.1"/>
    <property type="molecule type" value="Genomic_DNA"/>
</dbReference>
<reference evidence="1 2" key="1">
    <citation type="submission" date="2018-06" db="EMBL/GenBank/DDBJ databases">
        <title>Genomic Encyclopedia of Archaeal and Bacterial Type Strains, Phase II (KMG-II): from individual species to whole genera.</title>
        <authorList>
            <person name="Goeker M."/>
        </authorList>
    </citation>
    <scope>NUCLEOTIDE SEQUENCE [LARGE SCALE GENOMIC DNA]</scope>
    <source>
        <strain evidence="1 2">DSM 29821</strain>
    </source>
</reference>
<dbReference type="Proteomes" id="UP000249819">
    <property type="component" value="Unassembled WGS sequence"/>
</dbReference>